<comment type="similarity">
    <text evidence="2">Belongs to the UPP synthase family.</text>
</comment>
<comment type="subunit">
    <text evidence="2">Homodimer.</text>
</comment>
<proteinExistence type="inferred from homology"/>
<feature type="binding site" evidence="2">
    <location>
        <position position="43"/>
    </location>
    <ligand>
        <name>substrate</name>
    </ligand>
</feature>
<feature type="active site" description="Proton acceptor" evidence="2">
    <location>
        <position position="78"/>
    </location>
</feature>
<feature type="binding site" evidence="2">
    <location>
        <position position="35"/>
    </location>
    <ligand>
        <name>substrate</name>
    </ligand>
</feature>
<feature type="region of interest" description="Disordered" evidence="3">
    <location>
        <begin position="1"/>
        <end position="21"/>
    </location>
</feature>
<evidence type="ECO:0000256" key="2">
    <source>
        <dbReference type="HAMAP-Rule" id="MF_01139"/>
    </source>
</evidence>
<reference evidence="4 5" key="1">
    <citation type="submission" date="2018-09" db="EMBL/GenBank/DDBJ databases">
        <authorList>
            <person name="Zhu H."/>
        </authorList>
    </citation>
    <scope>NUCLEOTIDE SEQUENCE [LARGE SCALE GENOMIC DNA]</scope>
    <source>
        <strain evidence="4 5">K2W22B-5</strain>
    </source>
</reference>
<feature type="binding site" evidence="2">
    <location>
        <position position="30"/>
    </location>
    <ligand>
        <name>Mg(2+)</name>
        <dbReference type="ChEBI" id="CHEBI:18420"/>
    </ligand>
</feature>
<dbReference type="NCBIfam" id="NF011408">
    <property type="entry name" value="PRK14834.1"/>
    <property type="match status" value="1"/>
</dbReference>
<dbReference type="InterPro" id="IPR036424">
    <property type="entry name" value="UPP_synth-like_sf"/>
</dbReference>
<dbReference type="InterPro" id="IPR018520">
    <property type="entry name" value="UPP_synth-like_CS"/>
</dbReference>
<dbReference type="PANTHER" id="PTHR10291:SF0">
    <property type="entry name" value="DEHYDRODOLICHYL DIPHOSPHATE SYNTHASE 2"/>
    <property type="match status" value="1"/>
</dbReference>
<sequence>MRDADDNQTSRTPPLGASAQAPAHVAIIMDGNGRWAKARGLPRTAGHKKGVDAVRRTVEAARELGVGTLTIFSFSSENWRRPEEEVSDLMGLLRFYLRSEVAELHKAGIRLRVIGERARLSDDINRLIDDAETLTGANRTMTLVVALSYGSRQEIVAAAKRLAEDVAAGRLSADAIDEQALSGRLFTADLPDPDLIIRTSGEKRISNFLLWQAAYAELVFVDTLWPDFTKRDLEAAIDEFHRRERRFGATTASTR</sequence>
<dbReference type="PROSITE" id="PS01066">
    <property type="entry name" value="UPP_SYNTHASE"/>
    <property type="match status" value="1"/>
</dbReference>
<dbReference type="OrthoDB" id="4191603at2"/>
<keyword evidence="2" id="KW-0460">Magnesium</keyword>
<dbReference type="NCBIfam" id="TIGR00055">
    <property type="entry name" value="uppS"/>
    <property type="match status" value="1"/>
</dbReference>
<gene>
    <name evidence="4" type="ORF">D3877_05305</name>
</gene>
<keyword evidence="1 2" id="KW-0808">Transferase</keyword>
<dbReference type="Gene3D" id="3.40.1180.10">
    <property type="entry name" value="Decaprenyl diphosphate synthase-like"/>
    <property type="match status" value="1"/>
</dbReference>
<accession>A0A418W203</accession>
<feature type="active site" evidence="2">
    <location>
        <position position="30"/>
    </location>
</feature>
<dbReference type="NCBIfam" id="NF011405">
    <property type="entry name" value="PRK14830.1"/>
    <property type="match status" value="1"/>
</dbReference>
<comment type="cofactor">
    <cofactor evidence="2">
        <name>Mg(2+)</name>
        <dbReference type="ChEBI" id="CHEBI:18420"/>
    </cofactor>
    <text evidence="2">Binds 2 magnesium ions per subunit.</text>
</comment>
<dbReference type="GO" id="GO:0005829">
    <property type="term" value="C:cytosol"/>
    <property type="evidence" value="ECO:0007669"/>
    <property type="project" value="TreeGrafter"/>
</dbReference>
<evidence type="ECO:0000256" key="3">
    <source>
        <dbReference type="SAM" id="MobiDB-lite"/>
    </source>
</evidence>
<comment type="function">
    <text evidence="2">Catalyzes the condensation of isopentenyl diphosphate (IPP) with allylic pyrophosphates generating different type of terpenoids.</text>
</comment>
<evidence type="ECO:0000313" key="4">
    <source>
        <dbReference type="EMBL" id="RJF84031.1"/>
    </source>
</evidence>
<feature type="binding site" evidence="2">
    <location>
        <begin position="204"/>
        <end position="206"/>
    </location>
    <ligand>
        <name>substrate</name>
    </ligand>
</feature>
<dbReference type="GO" id="GO:0016094">
    <property type="term" value="P:polyprenol biosynthetic process"/>
    <property type="evidence" value="ECO:0007669"/>
    <property type="project" value="TreeGrafter"/>
</dbReference>
<organism evidence="4 5">
    <name type="scientific">Azospirillum cavernae</name>
    <dbReference type="NCBI Taxonomy" id="2320860"/>
    <lineage>
        <taxon>Bacteria</taxon>
        <taxon>Pseudomonadati</taxon>
        <taxon>Pseudomonadota</taxon>
        <taxon>Alphaproteobacteria</taxon>
        <taxon>Rhodospirillales</taxon>
        <taxon>Azospirillaceae</taxon>
        <taxon>Azospirillum</taxon>
    </lineage>
</organism>
<dbReference type="GO" id="GO:0008834">
    <property type="term" value="F:ditrans,polycis-undecaprenyl-diphosphate synthase [(2E,6E)-farnesyl-diphosphate specific] activity"/>
    <property type="evidence" value="ECO:0007669"/>
    <property type="project" value="TreeGrafter"/>
</dbReference>
<name>A0A418W203_9PROT</name>
<feature type="binding site" evidence="2">
    <location>
        <position position="47"/>
    </location>
    <ligand>
        <name>substrate</name>
    </ligand>
</feature>
<feature type="binding site" evidence="2">
    <location>
        <position position="79"/>
    </location>
    <ligand>
        <name>substrate</name>
    </ligand>
</feature>
<feature type="binding site" evidence="2">
    <location>
        <position position="81"/>
    </location>
    <ligand>
        <name>substrate</name>
    </ligand>
</feature>
<dbReference type="CDD" id="cd00475">
    <property type="entry name" value="Cis_IPPS"/>
    <property type="match status" value="1"/>
</dbReference>
<dbReference type="EMBL" id="QYUL01000001">
    <property type="protein sequence ID" value="RJF84031.1"/>
    <property type="molecule type" value="Genomic_DNA"/>
</dbReference>
<dbReference type="Pfam" id="PF01255">
    <property type="entry name" value="Prenyltransf"/>
    <property type="match status" value="1"/>
</dbReference>
<dbReference type="FunFam" id="3.40.1180.10:FF:000001">
    <property type="entry name" value="(2E,6E)-farnesyl-diphosphate-specific ditrans,polycis-undecaprenyl-diphosphate synthase"/>
    <property type="match status" value="1"/>
</dbReference>
<feature type="binding site" evidence="2">
    <location>
        <begin position="31"/>
        <end position="34"/>
    </location>
    <ligand>
        <name>substrate</name>
    </ligand>
</feature>
<feature type="binding site" evidence="2">
    <location>
        <position position="198"/>
    </location>
    <ligand>
        <name>substrate</name>
    </ligand>
</feature>
<dbReference type="PANTHER" id="PTHR10291">
    <property type="entry name" value="DEHYDRODOLICHYL DIPHOSPHATE SYNTHASE FAMILY MEMBER"/>
    <property type="match status" value="1"/>
</dbReference>
<feature type="binding site" evidence="2">
    <location>
        <begin position="75"/>
        <end position="77"/>
    </location>
    <ligand>
        <name>substrate</name>
    </ligand>
</feature>
<keyword evidence="5" id="KW-1185">Reference proteome</keyword>
<dbReference type="GO" id="GO:0000287">
    <property type="term" value="F:magnesium ion binding"/>
    <property type="evidence" value="ECO:0007669"/>
    <property type="project" value="UniProtKB-UniRule"/>
</dbReference>
<feature type="binding site" evidence="2">
    <location>
        <position position="217"/>
    </location>
    <ligand>
        <name>Mg(2+)</name>
        <dbReference type="ChEBI" id="CHEBI:18420"/>
    </ligand>
</feature>
<evidence type="ECO:0000256" key="1">
    <source>
        <dbReference type="ARBA" id="ARBA00022679"/>
    </source>
</evidence>
<dbReference type="SUPFAM" id="SSF64005">
    <property type="entry name" value="Undecaprenyl diphosphate synthase"/>
    <property type="match status" value="1"/>
</dbReference>
<dbReference type="AlphaFoldDB" id="A0A418W203"/>
<dbReference type="HAMAP" id="MF_01139">
    <property type="entry name" value="ISPT"/>
    <property type="match status" value="1"/>
</dbReference>
<dbReference type="Proteomes" id="UP000283458">
    <property type="component" value="Unassembled WGS sequence"/>
</dbReference>
<comment type="caution">
    <text evidence="4">The sequence shown here is derived from an EMBL/GenBank/DDBJ whole genome shotgun (WGS) entry which is preliminary data.</text>
</comment>
<keyword evidence="2" id="KW-0479">Metal-binding</keyword>
<dbReference type="EC" id="2.5.1.-" evidence="2"/>
<dbReference type="RefSeq" id="WP_119829671.1">
    <property type="nucleotide sequence ID" value="NZ_QYUL01000001.1"/>
</dbReference>
<evidence type="ECO:0000313" key="5">
    <source>
        <dbReference type="Proteomes" id="UP000283458"/>
    </source>
</evidence>
<dbReference type="InterPro" id="IPR001441">
    <property type="entry name" value="UPP_synth-like"/>
</dbReference>
<protein>
    <recommendedName>
        <fullName evidence="2">Isoprenyl transferase</fullName>
        <ecNumber evidence="2">2.5.1.-</ecNumber>
    </recommendedName>
</protein>